<sequence>MEGKAEDTDTLNCMFDDFYYNSDKQGRGEYRSRSSILKQTKNLNLDICELEETEIRRKSQNPKRVSFADTFQVKEYPTGNIYDIPGRHELDASKNSSNQIDSCFETEKQNMGVGSRDPLSVVDFGFIDNQEMEVSKVNCARDLAISFLEAEKENIGIIAKYSSCKIPNVKTSSEPMRDNSNFSETSQNVQKNSPTKITPSTISLLEYDSNQFLNETRTNVDEMDITCLPSPKTDNYFDEISSRARLTANDMETTCVSGNDFLDESPSTSLSEVFLENTNITSDGRDENKLLSFEKLNMETSKKALSLSFIEPAISFENIKLKSFSSNSGYVSPCFDVLSNIHSSFLGKSSEKHLKSISGDLIGEENVNLPSAINRIKTNFDGISSYKYSGMDACGTESHAAEKETFEENSHYSQNNAHGVKFMKIFSEKENTQNRIQVSNFEKLHFPSSSITFLENKENVGFNRKRKSIGTSELGDASNNKGVRHNSTDEKILHINSENDPKTNRHALNRTACHSESDFFNENNEPLFTHSTNAFPISAEGITCKSGGSRMDSVDLENSFDYLSEDLKFKNRKYEHSIFDPKSLPEDSKTHHFESEGMELTSVVGCDDFHFVEKEKEFDKSLNLDHSSALIGTSRTCHYTSDKMELTCAGRSNIELKEMPNRSSLNNINDHESSAISEFNDDQLDSNAESKNSKMHNSTFIEKGNKTLNSRLDEGHTNDEIKKFINLQTNSKFTNQQLNDYQSDNNEVMEETLISHEMQLTCTFKTSVASPFLQIKDVYLTQSSESCFPDFKTPFINSNDDLKVKRDVSNLSKPSLFNDIDKSFLVEQRCVFQSNTMDITCNNESSLGNSFNFEKSTNYNHSEDEKLVNSSIEFSLNKKHDPVENHKTHHFDSEEMELTCVAGNDEFSLVNDSFEVKMQKEFGKDLNFDQNVKLLDSSRTHHFTSDKMELTCAVKSCTQLKKTLNDESCLKGCHERLSTSVTLESDWHHDEPNSQINQTNALHSLDVEKENIFNSEDKRKQHKSCHSVKTIPGECSGLDNSCNLSFLQNSDNKCNDQTFNSHEMELTLMTDKSHKLQSSPFFLLSSHPESISKEKGPFDFQKQDKKFQIAQSNLTSLSEKMEENLQESISCVSPNNKMLQTKQPFVKTDLVPSEDNGDVWDIVLKPLNSQDAKLKMPPGLKHLLSRTPGALYTLRKKRQQITKNFLKKCILSPDVQSILKKSKKFDLKQPLSEMKVYSPISYKDKKSLSFHSFGMTDSFTEKSKENFQLPKVQPFNSSFKTTNQNSEMVSFASLPPTSASILIGNINFTSESKDVSQLPTAESKDFSQLPTAESKDVSQLPIAESFLSSRKAINENSGITSVLCLTPARISILMEDNCTSELKENAQLPSVQSFHSSLKDINENSRMMSIASLTPTSTIPLIEDNFATESKENAQHPTVESFNSSLKAINENSGMTSITSFNSAPTSAFTSFARSEASLNRQSNKVAFEENCTQNFSKIEDKQKFEKISVNENESLQLLSNSILDTAESLSCKTLSELFPAKILQEKCLLKNESNLVQAVEQDLHLPSEAFILTSDIEEKCYKNSHGSSFSNNQDGMKLKDPFVAYELDTLNTKIKCNDQNAINNQDIPTDFTRAEIELKCHDVKNSVMLQEKHLRNTSLDSNVLESQKLIDLNVSERPVLKSTKITNLSEMKVQDFQNENDPVVLEKTRIKDNISDLSSNICNLETTDLQDTNDAFVSKVTENGNGVSELSKSQTSSKIAISKNSGNLFDVETSSSYKKNSPEKILLKVASPKQSENMHISINHPAENCHELKSDCTELASPINKSSDQQNNFYINSCSLIASLNANSPCKINNQNNADPKVLSDKMEISDVIWRTSDVNESVKDITVHVNESESSKETGDMSINGCCSSVPLQDLDSLRNKFEEASKGTHWKLESLNKDEIVFKLNWGVWLYRCVILIHVSGTNVNESTITLTPCFNDPDDEYETLGYKFFQFLAKDEIVSFSLFSDSIIEKLAEYSNIAERVETLMRDIMHVSIAEIYKISDDLDPLELCVEILNDNHMSHLLITFHVNLRTYPMERIIPEVKHIRHKDITKEVQEAITNVEPGEDYLWKMITFDLIFGQFIQKAGLDFVNVRSPAFIFYGKVLNYVETLKLLRRFLCGDCVEDDPRTSQHDKETILSQSFILIMLLSGPSLLQEQLASDYRRAILTINSFMKLKNQKAEAQAKRADYWKNEYLKCWVELEELKLTHTRKRRAPDDSDDSSESHSSKRRRLSDDAITSDEQDEPVATIPPPRPARIRQPPLFPRIRYPGPPRDHSERLNRINDKIIRLNAKHRVNSIYENVCEASTLCRVPRALFERRLKELVGDRSPDELGIDSGAFRHRVPPKRP</sequence>
<evidence type="ECO:0000313" key="2">
    <source>
        <dbReference type="EMBL" id="KAF8793820.1"/>
    </source>
</evidence>
<feature type="region of interest" description="Disordered" evidence="1">
    <location>
        <begin position="2251"/>
        <end position="2319"/>
    </location>
</feature>
<organism evidence="2 3">
    <name type="scientific">Argiope bruennichi</name>
    <name type="common">Wasp spider</name>
    <name type="synonym">Aranea bruennichi</name>
    <dbReference type="NCBI Taxonomy" id="94029"/>
    <lineage>
        <taxon>Eukaryota</taxon>
        <taxon>Metazoa</taxon>
        <taxon>Ecdysozoa</taxon>
        <taxon>Arthropoda</taxon>
        <taxon>Chelicerata</taxon>
        <taxon>Arachnida</taxon>
        <taxon>Araneae</taxon>
        <taxon>Araneomorphae</taxon>
        <taxon>Entelegynae</taxon>
        <taxon>Araneoidea</taxon>
        <taxon>Araneidae</taxon>
        <taxon>Argiope</taxon>
    </lineage>
</organism>
<keyword evidence="3" id="KW-1185">Reference proteome</keyword>
<reference evidence="2" key="2">
    <citation type="submission" date="2020-06" db="EMBL/GenBank/DDBJ databases">
        <authorList>
            <person name="Sheffer M."/>
        </authorList>
    </citation>
    <scope>NUCLEOTIDE SEQUENCE</scope>
</reference>
<evidence type="ECO:0000256" key="1">
    <source>
        <dbReference type="SAM" id="MobiDB-lite"/>
    </source>
</evidence>
<proteinExistence type="predicted"/>
<name>A0A8T0FW82_ARGBR</name>
<protein>
    <submittedName>
        <fullName evidence="2">Uncharacterized protein</fullName>
    </submittedName>
</protein>
<gene>
    <name evidence="2" type="ORF">HNY73_001858</name>
</gene>
<feature type="region of interest" description="Disordered" evidence="1">
    <location>
        <begin position="172"/>
        <end position="196"/>
    </location>
</feature>
<accession>A0A8T0FW82</accession>
<dbReference type="Proteomes" id="UP000807504">
    <property type="component" value="Unassembled WGS sequence"/>
</dbReference>
<dbReference type="EMBL" id="JABXBU010000002">
    <property type="protein sequence ID" value="KAF8793820.1"/>
    <property type="molecule type" value="Genomic_DNA"/>
</dbReference>
<comment type="caution">
    <text evidence="2">The sequence shown here is derived from an EMBL/GenBank/DDBJ whole genome shotgun (WGS) entry which is preliminary data.</text>
</comment>
<reference evidence="2" key="1">
    <citation type="journal article" date="2020" name="bioRxiv">
        <title>Chromosome-level reference genome of the European wasp spider Argiope bruennichi: a resource for studies on range expansion and evolutionary adaptation.</title>
        <authorList>
            <person name="Sheffer M.M."/>
            <person name="Hoppe A."/>
            <person name="Krehenwinkel H."/>
            <person name="Uhl G."/>
            <person name="Kuss A.W."/>
            <person name="Jensen L."/>
            <person name="Jensen C."/>
            <person name="Gillespie R.G."/>
            <person name="Hoff K.J."/>
            <person name="Prost S."/>
        </authorList>
    </citation>
    <scope>NUCLEOTIDE SEQUENCE</scope>
</reference>
<evidence type="ECO:0000313" key="3">
    <source>
        <dbReference type="Proteomes" id="UP000807504"/>
    </source>
</evidence>